<accession>A0A3P8G0L3</accession>
<feature type="coiled-coil region" evidence="1">
    <location>
        <begin position="790"/>
        <end position="830"/>
    </location>
</feature>
<keyword evidence="4" id="KW-1185">Reference proteome</keyword>
<reference evidence="3 4" key="1">
    <citation type="submission" date="2018-11" db="EMBL/GenBank/DDBJ databases">
        <authorList>
            <consortium name="Pathogen Informatics"/>
        </authorList>
    </citation>
    <scope>NUCLEOTIDE SEQUENCE [LARGE SCALE GENOMIC DNA]</scope>
    <source>
        <strain>Denwood</strain>
        <strain evidence="4">Zambia</strain>
    </source>
</reference>
<feature type="region of interest" description="Disordered" evidence="2">
    <location>
        <begin position="615"/>
        <end position="640"/>
    </location>
</feature>
<feature type="compositionally biased region" description="Polar residues" evidence="2">
    <location>
        <begin position="847"/>
        <end position="868"/>
    </location>
</feature>
<feature type="region of interest" description="Disordered" evidence="2">
    <location>
        <begin position="892"/>
        <end position="911"/>
    </location>
</feature>
<feature type="compositionally biased region" description="Polar residues" evidence="2">
    <location>
        <begin position="876"/>
        <end position="886"/>
    </location>
</feature>
<dbReference type="AlphaFoldDB" id="A0A3P8G0L3"/>
<keyword evidence="1" id="KW-0175">Coiled coil</keyword>
<evidence type="ECO:0000313" key="4">
    <source>
        <dbReference type="Proteomes" id="UP000269396"/>
    </source>
</evidence>
<name>A0A3P8G0L3_9TREM</name>
<dbReference type="EMBL" id="UZAL01034543">
    <property type="protein sequence ID" value="VDP65618.1"/>
    <property type="molecule type" value="Genomic_DNA"/>
</dbReference>
<feature type="region of interest" description="Disordered" evidence="2">
    <location>
        <begin position="846"/>
        <end position="886"/>
    </location>
</feature>
<protein>
    <submittedName>
        <fullName evidence="3">Uncharacterized protein</fullName>
    </submittedName>
</protein>
<evidence type="ECO:0000256" key="2">
    <source>
        <dbReference type="SAM" id="MobiDB-lite"/>
    </source>
</evidence>
<evidence type="ECO:0000256" key="1">
    <source>
        <dbReference type="SAM" id="Coils"/>
    </source>
</evidence>
<evidence type="ECO:0000313" key="3">
    <source>
        <dbReference type="EMBL" id="VDP65618.1"/>
    </source>
</evidence>
<feature type="region of interest" description="Disordered" evidence="2">
    <location>
        <begin position="374"/>
        <end position="394"/>
    </location>
</feature>
<gene>
    <name evidence="3" type="ORF">SMTD_LOCUS14351</name>
</gene>
<sequence length="933" mass="104836">MNNSYSRSIQTNNCKQMFNSIPPSTAPPKNYLNEKSSPMKNLQVETVSLSPTKHKFCSAGSHTTRFYESELPKRSLHQDTEFQVPVPFAGSVSTRSRTGVNVTRCPEALQERLFPSKERTVPCANRSRTICDHVTEAARLDIKLSAQRVKHMLFVDSDDDDNDYNSDKDQCFYTDDGVNSSVSSYETIQKPTVSIWRRLEAVGASDSELEENNVCIVEDIKKEDISNHFSDFFGDFRDVISFYHDKSLFLVTSNEKEINSTCRSSPTILTFYIGVPKTTRRTKDEKPVIVDNVSQHCSTSWKYNANMNRFLHSGLNNFMGDIRAKNEFRNLIYSDPLRFASVHKRQQKLFLRVGKKPFKSLEPQVNSIEKVEVHKKNTTNGGSSLHSREKIDKESLVVKSNAPSNTNIQAINVECTDSGDQSSLSHTACSIRTKAQELFITEDKSDSQALPTNHQKTNNFINKTINSSQLRLTPAALNLQLAAEMNYLETLSGSMQHIADMESLRQITAAQTECVSLAQLLKARELQLSSKIGDQMLENETQGAFVNPNEPGRLISGVHSPQFESVLKAAEEFDKIERRLSVRTSHFDAISSCSTESPSVDSNITNEANVHKSLNGSISESSANKQRFSTGSDKTLSNDNVIKPISGGVVTASDSSNEPCHPIPTGTTVAFMTTTDKVSEPGKLTVMPSSSPKLNNPINIKEKLEKKKKMSVEFSEDDESMKSYGKVTNEELQKKSNDQVLTKRKKLKRYSRNEKPHMQSTDIPMLNLCAIMSPNSSRQTERNEKFNQVKYALNKRVAALQSRRKKAEELLALSKNIELEEVEVVRLEREALNAIQSKRLALHENRSQLSNDNESKKYSTSSHWSKNSGSKHWRSNSHSPVCQRSNYSQYSDELGLEEPGDDKTNSERFPTASLGRSSGLLKCDRTKYIISLK</sequence>
<proteinExistence type="predicted"/>
<dbReference type="Proteomes" id="UP000269396">
    <property type="component" value="Unassembled WGS sequence"/>
</dbReference>
<organism evidence="3 4">
    <name type="scientific">Schistosoma mattheei</name>
    <dbReference type="NCBI Taxonomy" id="31246"/>
    <lineage>
        <taxon>Eukaryota</taxon>
        <taxon>Metazoa</taxon>
        <taxon>Spiralia</taxon>
        <taxon>Lophotrochozoa</taxon>
        <taxon>Platyhelminthes</taxon>
        <taxon>Trematoda</taxon>
        <taxon>Digenea</taxon>
        <taxon>Strigeidida</taxon>
        <taxon>Schistosomatoidea</taxon>
        <taxon>Schistosomatidae</taxon>
        <taxon>Schistosoma</taxon>
    </lineage>
</organism>